<evidence type="ECO:0000313" key="2">
    <source>
        <dbReference type="EMBL" id="MBW75230.1"/>
    </source>
</evidence>
<feature type="signal peptide" evidence="1">
    <location>
        <begin position="1"/>
        <end position="21"/>
    </location>
</feature>
<feature type="chain" id="PRO_5014954240" evidence="1">
    <location>
        <begin position="22"/>
        <end position="127"/>
    </location>
</feature>
<keyword evidence="1" id="KW-0732">Signal</keyword>
<accession>A0A2M4DCA5</accession>
<organism evidence="2">
    <name type="scientific">Anopheles darlingi</name>
    <name type="common">Mosquito</name>
    <dbReference type="NCBI Taxonomy" id="43151"/>
    <lineage>
        <taxon>Eukaryota</taxon>
        <taxon>Metazoa</taxon>
        <taxon>Ecdysozoa</taxon>
        <taxon>Arthropoda</taxon>
        <taxon>Hexapoda</taxon>
        <taxon>Insecta</taxon>
        <taxon>Pterygota</taxon>
        <taxon>Neoptera</taxon>
        <taxon>Endopterygota</taxon>
        <taxon>Diptera</taxon>
        <taxon>Nematocera</taxon>
        <taxon>Culicoidea</taxon>
        <taxon>Culicidae</taxon>
        <taxon>Anophelinae</taxon>
        <taxon>Anopheles</taxon>
    </lineage>
</organism>
<protein>
    <submittedName>
        <fullName evidence="2">Putative secreted protein</fullName>
    </submittedName>
</protein>
<dbReference type="AlphaFoldDB" id="A0A2M4DCA5"/>
<sequence>MVKWRLVLLCVFRFRSQRILGLQKEEGGAGEDCQILPAGNGRDAEVYLEVQHPWYPWQLAVLRGELGEASNSGSIRMRSASSNGNLISSTPRSRCRNRFGTGGTGQLSVGCECQLEVHERITQPTAT</sequence>
<proteinExistence type="predicted"/>
<evidence type="ECO:0000256" key="1">
    <source>
        <dbReference type="SAM" id="SignalP"/>
    </source>
</evidence>
<reference evidence="2" key="1">
    <citation type="submission" date="2018-01" db="EMBL/GenBank/DDBJ databases">
        <title>An insight into the sialome of Amazonian anophelines.</title>
        <authorList>
            <person name="Ribeiro J.M."/>
            <person name="Scarpassa V."/>
            <person name="Calvo E."/>
        </authorList>
    </citation>
    <scope>NUCLEOTIDE SEQUENCE</scope>
</reference>
<name>A0A2M4DCA5_ANODA</name>
<dbReference type="EMBL" id="GGFL01011052">
    <property type="protein sequence ID" value="MBW75230.1"/>
    <property type="molecule type" value="Transcribed_RNA"/>
</dbReference>